<feature type="domain" description="Major facilitator superfamily (MFS) profile" evidence="9">
    <location>
        <begin position="45"/>
        <end position="150"/>
    </location>
</feature>
<evidence type="ECO:0000313" key="10">
    <source>
        <dbReference type="EMBL" id="VDP04235.1"/>
    </source>
</evidence>
<feature type="transmembrane region" description="Helical" evidence="8">
    <location>
        <begin position="90"/>
        <end position="110"/>
    </location>
</feature>
<evidence type="ECO:0000256" key="2">
    <source>
        <dbReference type="ARBA" id="ARBA00008335"/>
    </source>
</evidence>
<organism evidence="12">
    <name type="scientific">Soboliphyme baturini</name>
    <dbReference type="NCBI Taxonomy" id="241478"/>
    <lineage>
        <taxon>Eukaryota</taxon>
        <taxon>Metazoa</taxon>
        <taxon>Ecdysozoa</taxon>
        <taxon>Nematoda</taxon>
        <taxon>Enoplea</taxon>
        <taxon>Dorylaimia</taxon>
        <taxon>Dioctophymatida</taxon>
        <taxon>Dioctophymatoidea</taxon>
        <taxon>Soboliphymatidae</taxon>
        <taxon>Soboliphyme</taxon>
    </lineage>
</organism>
<dbReference type="Gene3D" id="1.20.1250.20">
    <property type="entry name" value="MFS general substrate transporter like domains"/>
    <property type="match status" value="1"/>
</dbReference>
<evidence type="ECO:0000313" key="12">
    <source>
        <dbReference type="WBParaSite" id="SBAD_0000458401-mRNA-1"/>
    </source>
</evidence>
<keyword evidence="7" id="KW-0458">Lysosome</keyword>
<name>A0A183IL98_9BILA</name>
<dbReference type="OrthoDB" id="424834at2759"/>
<dbReference type="GO" id="GO:0022857">
    <property type="term" value="F:transmembrane transporter activity"/>
    <property type="evidence" value="ECO:0007669"/>
    <property type="project" value="InterPro"/>
</dbReference>
<dbReference type="InterPro" id="IPR036259">
    <property type="entry name" value="MFS_trans_sf"/>
</dbReference>
<gene>
    <name evidence="10" type="ORF">SBAD_LOCUS4394</name>
</gene>
<evidence type="ECO:0000256" key="3">
    <source>
        <dbReference type="ARBA" id="ARBA00022448"/>
    </source>
</evidence>
<dbReference type="Proteomes" id="UP000270296">
    <property type="component" value="Unassembled WGS sequence"/>
</dbReference>
<evidence type="ECO:0000256" key="6">
    <source>
        <dbReference type="ARBA" id="ARBA00023136"/>
    </source>
</evidence>
<keyword evidence="11" id="KW-1185">Reference proteome</keyword>
<sequence length="150" mass="16570">MASDDEPEQSNAMVDGVVATFIQPADCLFDRWFPTSVDPRKATCRYFVLALICFLNFGNYMVYDTPAALSDNIVQDMEVSSSSYNLLYDIYSWPNVILAFFAGVLIDNVCGIRLGGVIFSFIVMSAQIIVAVGAFTNAFWLMVVGRGIFA</sequence>
<evidence type="ECO:0000256" key="7">
    <source>
        <dbReference type="ARBA" id="ARBA00023228"/>
    </source>
</evidence>
<reference evidence="12" key="1">
    <citation type="submission" date="2016-06" db="UniProtKB">
        <authorList>
            <consortium name="WormBaseParasite"/>
        </authorList>
    </citation>
    <scope>IDENTIFICATION</scope>
</reference>
<evidence type="ECO:0000256" key="5">
    <source>
        <dbReference type="ARBA" id="ARBA00022989"/>
    </source>
</evidence>
<evidence type="ECO:0000256" key="1">
    <source>
        <dbReference type="ARBA" id="ARBA00004155"/>
    </source>
</evidence>
<keyword evidence="6 8" id="KW-0472">Membrane</keyword>
<dbReference type="PANTHER" id="PTHR23512:SF3">
    <property type="entry name" value="MAJOR FACILITATOR SUPERFAMILY DOMAIN-CONTAINING PROTEIN 1"/>
    <property type="match status" value="1"/>
</dbReference>
<comment type="similarity">
    <text evidence="2">Belongs to the major facilitator superfamily.</text>
</comment>
<comment type="subcellular location">
    <subcellularLocation>
        <location evidence="1">Lysosome membrane</location>
        <topology evidence="1">Multi-pass membrane protein</topology>
    </subcellularLocation>
</comment>
<protein>
    <submittedName>
        <fullName evidence="12">MFS domain-containing protein</fullName>
    </submittedName>
</protein>
<evidence type="ECO:0000259" key="9">
    <source>
        <dbReference type="PROSITE" id="PS50850"/>
    </source>
</evidence>
<proteinExistence type="inferred from homology"/>
<dbReference type="AlphaFoldDB" id="A0A183IL98"/>
<feature type="transmembrane region" description="Helical" evidence="8">
    <location>
        <begin position="117"/>
        <end position="143"/>
    </location>
</feature>
<dbReference type="SUPFAM" id="SSF103473">
    <property type="entry name" value="MFS general substrate transporter"/>
    <property type="match status" value="1"/>
</dbReference>
<feature type="transmembrane region" description="Helical" evidence="8">
    <location>
        <begin position="46"/>
        <end position="63"/>
    </location>
</feature>
<dbReference type="InterPro" id="IPR052187">
    <property type="entry name" value="MFSD1"/>
</dbReference>
<keyword evidence="3" id="KW-0813">Transport</keyword>
<dbReference type="GO" id="GO:0005765">
    <property type="term" value="C:lysosomal membrane"/>
    <property type="evidence" value="ECO:0007669"/>
    <property type="project" value="UniProtKB-SubCell"/>
</dbReference>
<dbReference type="PROSITE" id="PS50850">
    <property type="entry name" value="MFS"/>
    <property type="match status" value="1"/>
</dbReference>
<evidence type="ECO:0000256" key="8">
    <source>
        <dbReference type="SAM" id="Phobius"/>
    </source>
</evidence>
<dbReference type="WBParaSite" id="SBAD_0000458401-mRNA-1">
    <property type="protein sequence ID" value="SBAD_0000458401-mRNA-1"/>
    <property type="gene ID" value="SBAD_0000458401"/>
</dbReference>
<keyword evidence="5 8" id="KW-1133">Transmembrane helix</keyword>
<evidence type="ECO:0000256" key="4">
    <source>
        <dbReference type="ARBA" id="ARBA00022692"/>
    </source>
</evidence>
<dbReference type="EMBL" id="UZAM01008293">
    <property type="protein sequence ID" value="VDP04235.1"/>
    <property type="molecule type" value="Genomic_DNA"/>
</dbReference>
<keyword evidence="4 8" id="KW-0812">Transmembrane</keyword>
<accession>A0A183IL98</accession>
<dbReference type="PANTHER" id="PTHR23512">
    <property type="entry name" value="MAJOR FACILITATOR SUPERFAMILY DOMAIN-CONTAINING PROTEIN 1"/>
    <property type="match status" value="1"/>
</dbReference>
<evidence type="ECO:0000313" key="11">
    <source>
        <dbReference type="Proteomes" id="UP000270296"/>
    </source>
</evidence>
<dbReference type="InterPro" id="IPR020846">
    <property type="entry name" value="MFS_dom"/>
</dbReference>
<reference evidence="10 11" key="2">
    <citation type="submission" date="2018-11" db="EMBL/GenBank/DDBJ databases">
        <authorList>
            <consortium name="Pathogen Informatics"/>
        </authorList>
    </citation>
    <scope>NUCLEOTIDE SEQUENCE [LARGE SCALE GENOMIC DNA]</scope>
</reference>